<dbReference type="RefSeq" id="WP_114060750.1">
    <property type="nucleotide sequence ID" value="NZ_CP029495.1"/>
</dbReference>
<dbReference type="EMBL" id="CP029554">
    <property type="protein sequence ID" value="AXE34988.1"/>
    <property type="molecule type" value="Genomic_DNA"/>
</dbReference>
<organism evidence="2 3">
    <name type="scientific">Chromobacterium phragmitis</name>
    <dbReference type="NCBI Taxonomy" id="2202141"/>
    <lineage>
        <taxon>Bacteria</taxon>
        <taxon>Pseudomonadati</taxon>
        <taxon>Pseudomonadota</taxon>
        <taxon>Betaproteobacteria</taxon>
        <taxon>Neisseriales</taxon>
        <taxon>Chromobacteriaceae</taxon>
        <taxon>Chromobacterium</taxon>
    </lineage>
</organism>
<feature type="transmembrane region" description="Helical" evidence="1">
    <location>
        <begin position="239"/>
        <end position="256"/>
    </location>
</feature>
<proteinExistence type="predicted"/>
<feature type="transmembrane region" description="Helical" evidence="1">
    <location>
        <begin position="12"/>
        <end position="33"/>
    </location>
</feature>
<gene>
    <name evidence="2" type="ORF">DK843_12170</name>
</gene>
<reference evidence="2 3" key="1">
    <citation type="submission" date="2018-05" db="EMBL/GenBank/DDBJ databases">
        <title>Genome sequencing, assembly and analysis of the novel insecticidal bacterium, Chromobacterium phragmitis.</title>
        <authorList>
            <person name="Sparks M.E."/>
            <person name="Blackburn M.B."/>
            <person name="Gundersen-Rindal D.E."/>
        </authorList>
    </citation>
    <scope>NUCLEOTIDE SEQUENCE [LARGE SCALE GENOMIC DNA]</scope>
    <source>
        <strain evidence="2">IIBBL 274-1</strain>
    </source>
</reference>
<feature type="transmembrane region" description="Helical" evidence="1">
    <location>
        <begin position="288"/>
        <end position="307"/>
    </location>
</feature>
<dbReference type="KEGG" id="chri:DK842_06605"/>
<name>A0A344UI90_9NEIS</name>
<dbReference type="AlphaFoldDB" id="A0A344UI90"/>
<sequence>MASIARALGRHFNGYLAARVTMLLAPFLAAGLATEDARWLSGGMLAACCLIAMEKGRLSGRAGLAQASLAVLGSALLAWLWKWPAGFALACALAAEWSCRLGGRRAAWRSAANFTLIPALYLGYEMAERGASVGRELPWLAGGALAAWALHALAGRRDGAEARPGGRPAFGVAFACVGLLAWLAAANRLPYGQWLVWSGASVCVGGWAAARDKSWQRVSAALIGAPCGMALAGLLSGGFAQATALGAAGILSLALFRAYRPAFAARSALAAAHLTLLGGLGLARVLDVAAAAALVLLVLSVGGWLADGRDVAGGSRR</sequence>
<accession>A0A344UI90</accession>
<keyword evidence="1" id="KW-1133">Transmembrane helix</keyword>
<evidence type="ECO:0000256" key="1">
    <source>
        <dbReference type="SAM" id="Phobius"/>
    </source>
</evidence>
<dbReference type="KEGG" id="chrb:DK843_12170"/>
<feature type="transmembrane region" description="Helical" evidence="1">
    <location>
        <begin position="263"/>
        <end position="282"/>
    </location>
</feature>
<dbReference type="Proteomes" id="UP000252038">
    <property type="component" value="Chromosome"/>
</dbReference>
<evidence type="ECO:0000313" key="2">
    <source>
        <dbReference type="EMBL" id="AXE34988.1"/>
    </source>
</evidence>
<evidence type="ECO:0000313" key="3">
    <source>
        <dbReference type="Proteomes" id="UP000252038"/>
    </source>
</evidence>
<feature type="transmembrane region" description="Helical" evidence="1">
    <location>
        <begin position="166"/>
        <end position="185"/>
    </location>
</feature>
<keyword evidence="1" id="KW-0472">Membrane</keyword>
<feature type="transmembrane region" description="Helical" evidence="1">
    <location>
        <begin position="63"/>
        <end position="81"/>
    </location>
</feature>
<protein>
    <recommendedName>
        <fullName evidence="4">FUSC family protein</fullName>
    </recommendedName>
</protein>
<keyword evidence="1" id="KW-0812">Transmembrane</keyword>
<dbReference type="OrthoDB" id="8592563at2"/>
<evidence type="ECO:0008006" key="4">
    <source>
        <dbReference type="Google" id="ProtNLM"/>
    </source>
</evidence>